<sequence length="95" mass="10634">MNQAQTIPVVLATKINPHSPNFIFGKYRHRQCRIRTEKQAIGKGYRILIGQIRIFLQPGRSLLPITGTIVKGVKTSIPKIDIKGRQLACIEGQAQ</sequence>
<name>A0A645AEC2_9ZZZZ</name>
<comment type="caution">
    <text evidence="1">The sequence shown here is derived from an EMBL/GenBank/DDBJ whole genome shotgun (WGS) entry which is preliminary data.</text>
</comment>
<gene>
    <name evidence="1" type="ORF">SDC9_97804</name>
</gene>
<dbReference type="EMBL" id="VSSQ01013242">
    <property type="protein sequence ID" value="MPM51058.1"/>
    <property type="molecule type" value="Genomic_DNA"/>
</dbReference>
<reference evidence="1" key="1">
    <citation type="submission" date="2019-08" db="EMBL/GenBank/DDBJ databases">
        <authorList>
            <person name="Kucharzyk K."/>
            <person name="Murdoch R.W."/>
            <person name="Higgins S."/>
            <person name="Loffler F."/>
        </authorList>
    </citation>
    <scope>NUCLEOTIDE SEQUENCE</scope>
</reference>
<proteinExistence type="predicted"/>
<evidence type="ECO:0000313" key="1">
    <source>
        <dbReference type="EMBL" id="MPM51058.1"/>
    </source>
</evidence>
<dbReference type="AlphaFoldDB" id="A0A645AEC2"/>
<organism evidence="1">
    <name type="scientific">bioreactor metagenome</name>
    <dbReference type="NCBI Taxonomy" id="1076179"/>
    <lineage>
        <taxon>unclassified sequences</taxon>
        <taxon>metagenomes</taxon>
        <taxon>ecological metagenomes</taxon>
    </lineage>
</organism>
<protein>
    <submittedName>
        <fullName evidence="1">Uncharacterized protein</fullName>
    </submittedName>
</protein>
<accession>A0A645AEC2</accession>